<dbReference type="InterPro" id="IPR000504">
    <property type="entry name" value="RRM_dom"/>
</dbReference>
<evidence type="ECO:0000259" key="2">
    <source>
        <dbReference type="PROSITE" id="PS50102"/>
    </source>
</evidence>
<feature type="domain" description="RRM" evidence="2">
    <location>
        <begin position="3"/>
        <end position="81"/>
    </location>
</feature>
<dbReference type="InterPro" id="IPR035979">
    <property type="entry name" value="RBD_domain_sf"/>
</dbReference>
<evidence type="ECO:0000313" key="4">
    <source>
        <dbReference type="Proteomes" id="UP000837801"/>
    </source>
</evidence>
<dbReference type="InterPro" id="IPR025742">
    <property type="entry name" value="CSTF2_hinge"/>
</dbReference>
<comment type="caution">
    <text evidence="3">The sequence shown here is derived from an EMBL/GenBank/DDBJ whole genome shotgun (WGS) entry which is preliminary data.</text>
</comment>
<dbReference type="Gene3D" id="1.25.40.630">
    <property type="match status" value="1"/>
</dbReference>
<dbReference type="Proteomes" id="UP000837801">
    <property type="component" value="Unassembled WGS sequence"/>
</dbReference>
<dbReference type="PANTHER" id="PTHR45735:SF2">
    <property type="entry name" value="CLEAVAGE STIMULATION FACTOR SUBUNIT 2"/>
    <property type="match status" value="1"/>
</dbReference>
<accession>A0A9P0W0C0</accession>
<dbReference type="PANTHER" id="PTHR45735">
    <property type="entry name" value="CLEAVAGE STIMULATION FACTOR SUBUNIT 2"/>
    <property type="match status" value="1"/>
</dbReference>
<dbReference type="InterPro" id="IPR012677">
    <property type="entry name" value="Nucleotide-bd_a/b_plait_sf"/>
</dbReference>
<organism evidence="3 4">
    <name type="scientific">[Candida] railenensis</name>
    <dbReference type="NCBI Taxonomy" id="45579"/>
    <lineage>
        <taxon>Eukaryota</taxon>
        <taxon>Fungi</taxon>
        <taxon>Dikarya</taxon>
        <taxon>Ascomycota</taxon>
        <taxon>Saccharomycotina</taxon>
        <taxon>Pichiomycetes</taxon>
        <taxon>Debaryomycetaceae</taxon>
        <taxon>Kurtzmaniella</taxon>
    </lineage>
</organism>
<keyword evidence="4" id="KW-1185">Reference proteome</keyword>
<evidence type="ECO:0000256" key="1">
    <source>
        <dbReference type="PROSITE-ProRule" id="PRU00176"/>
    </source>
</evidence>
<dbReference type="OrthoDB" id="15688at2759"/>
<name>A0A9P0W0C0_9ASCO</name>
<evidence type="ECO:0000313" key="3">
    <source>
        <dbReference type="EMBL" id="CAH2354466.1"/>
    </source>
</evidence>
<dbReference type="SMART" id="SM00360">
    <property type="entry name" value="RRM"/>
    <property type="match status" value="1"/>
</dbReference>
<sequence>MDSNVYIGSIPFDQTEEQVMEIAKSIGPVVDMKLLFDPMTGKSRGYAFVKYIDHETAASAVRNLNNLPIGNRNLKCSYAAENSMESELGVVGSAQGSGSGAGSASGAGSGSSSSLPILPPGMSLFPNQTAPQAVSAVLSTLDQSQFLQLLIEAKKMCQTNPQLAQSLFEQSPQLAHALVESSLILHLTTPDIIQLCLNKPEIELEQLTPDHEQLLQSVSRLTEQELKVLSPEKREIVLKIKKEIEKGSYGTIPNTAGGS</sequence>
<dbReference type="Gene3D" id="3.30.70.330">
    <property type="match status" value="1"/>
</dbReference>
<gene>
    <name evidence="3" type="ORF">CLIB1423_16S03334</name>
</gene>
<dbReference type="Pfam" id="PF00076">
    <property type="entry name" value="RRM_1"/>
    <property type="match status" value="1"/>
</dbReference>
<protein>
    <submittedName>
        <fullName evidence="3">mRNA 3'-end-processing protein Rna15p</fullName>
    </submittedName>
</protein>
<dbReference type="EMBL" id="CAKXYY010000016">
    <property type="protein sequence ID" value="CAH2354466.1"/>
    <property type="molecule type" value="Genomic_DNA"/>
</dbReference>
<dbReference type="AlphaFoldDB" id="A0A9P0W0C0"/>
<dbReference type="PROSITE" id="PS50102">
    <property type="entry name" value="RRM"/>
    <property type="match status" value="1"/>
</dbReference>
<dbReference type="GO" id="GO:0003729">
    <property type="term" value="F:mRNA binding"/>
    <property type="evidence" value="ECO:0007669"/>
    <property type="project" value="TreeGrafter"/>
</dbReference>
<dbReference type="SUPFAM" id="SSF54928">
    <property type="entry name" value="RNA-binding domain, RBD"/>
    <property type="match status" value="1"/>
</dbReference>
<reference evidence="3" key="1">
    <citation type="submission" date="2022-03" db="EMBL/GenBank/DDBJ databases">
        <authorList>
            <person name="Legras J.-L."/>
            <person name="Devillers H."/>
            <person name="Grondin C."/>
        </authorList>
    </citation>
    <scope>NUCLEOTIDE SEQUENCE</scope>
    <source>
        <strain evidence="3">CLIB 1423</strain>
    </source>
</reference>
<dbReference type="SMR" id="A0A9P0W0C0"/>
<proteinExistence type="predicted"/>
<keyword evidence="1" id="KW-0694">RNA-binding</keyword>
<dbReference type="GO" id="GO:0005847">
    <property type="term" value="C:mRNA cleavage and polyadenylation specificity factor complex"/>
    <property type="evidence" value="ECO:0007669"/>
    <property type="project" value="TreeGrafter"/>
</dbReference>
<dbReference type="Pfam" id="PF14327">
    <property type="entry name" value="CSTF2_hinge"/>
    <property type="match status" value="1"/>
</dbReference>